<evidence type="ECO:0008006" key="4">
    <source>
        <dbReference type="Google" id="ProtNLM"/>
    </source>
</evidence>
<reference evidence="2" key="2">
    <citation type="submission" date="2025-09" db="UniProtKB">
        <authorList>
            <consortium name="Ensembl"/>
        </authorList>
    </citation>
    <scope>IDENTIFICATION</scope>
</reference>
<dbReference type="InterPro" id="IPR046341">
    <property type="entry name" value="SET_dom_sf"/>
</dbReference>
<dbReference type="GeneTree" id="ENSGT00940000174618"/>
<feature type="region of interest" description="Disordered" evidence="1">
    <location>
        <begin position="28"/>
        <end position="48"/>
    </location>
</feature>
<sequence>MAKGKKQVQRTDKKLENVFVGKFISEETKENRPVASKEPDCTRKAHQSVLLSPPCLKRAISPLSDASSMLIQDGNDTDVSCVAKAHKDASNETKVANQPWQKEVTPHANVAQADERKLPTPKPRSRNPRKGKKVESNASQNRKVTDFFPIRRSNRKTQAELKNEEHKHLDDLIKNGIEEGMQVRVIEGKGRGVFAERLFKKGDFVVEYHGDLLEL</sequence>
<feature type="region of interest" description="Disordered" evidence="1">
    <location>
        <begin position="88"/>
        <end position="145"/>
    </location>
</feature>
<name>A0A3Q2YRJ9_HIPCM</name>
<evidence type="ECO:0000256" key="1">
    <source>
        <dbReference type="SAM" id="MobiDB-lite"/>
    </source>
</evidence>
<dbReference type="STRING" id="109280.ENSHCOP00000016117"/>
<organism evidence="2 3">
    <name type="scientific">Hippocampus comes</name>
    <name type="common">Tiger tail seahorse</name>
    <dbReference type="NCBI Taxonomy" id="109280"/>
    <lineage>
        <taxon>Eukaryota</taxon>
        <taxon>Metazoa</taxon>
        <taxon>Chordata</taxon>
        <taxon>Craniata</taxon>
        <taxon>Vertebrata</taxon>
        <taxon>Euteleostomi</taxon>
        <taxon>Actinopterygii</taxon>
        <taxon>Neopterygii</taxon>
        <taxon>Teleostei</taxon>
        <taxon>Neoteleostei</taxon>
        <taxon>Acanthomorphata</taxon>
        <taxon>Syngnathiaria</taxon>
        <taxon>Syngnathiformes</taxon>
        <taxon>Syngnathoidei</taxon>
        <taxon>Syngnathidae</taxon>
        <taxon>Hippocampus</taxon>
    </lineage>
</organism>
<keyword evidence="3" id="KW-1185">Reference proteome</keyword>
<protein>
    <recommendedName>
        <fullName evidence="4">SET domain-containing protein</fullName>
    </recommendedName>
</protein>
<dbReference type="GO" id="GO:0042799">
    <property type="term" value="F:histone H4K20 methyltransferase activity"/>
    <property type="evidence" value="ECO:0007669"/>
    <property type="project" value="TreeGrafter"/>
</dbReference>
<dbReference type="InterPro" id="IPR051760">
    <property type="entry name" value="KMT5A"/>
</dbReference>
<feature type="compositionally biased region" description="Basic residues" evidence="1">
    <location>
        <begin position="123"/>
        <end position="132"/>
    </location>
</feature>
<dbReference type="Gene3D" id="2.170.270.10">
    <property type="entry name" value="SET domain"/>
    <property type="match status" value="1"/>
</dbReference>
<accession>A0A3Q2YRJ9</accession>
<dbReference type="GO" id="GO:0043516">
    <property type="term" value="P:regulation of DNA damage response, signal transduction by p53 class mediator"/>
    <property type="evidence" value="ECO:0007669"/>
    <property type="project" value="TreeGrafter"/>
</dbReference>
<proteinExistence type="predicted"/>
<feature type="compositionally biased region" description="Basic and acidic residues" evidence="1">
    <location>
        <begin position="28"/>
        <end position="43"/>
    </location>
</feature>
<dbReference type="Ensembl" id="ENSHCOT00000024212.1">
    <property type="protein sequence ID" value="ENSHCOP00000016117.1"/>
    <property type="gene ID" value="ENSHCOG00000019829.1"/>
</dbReference>
<dbReference type="PANTHER" id="PTHR46167:SF1">
    <property type="entry name" value="N-LYSINE METHYLTRANSFERASE KMT5A"/>
    <property type="match status" value="1"/>
</dbReference>
<evidence type="ECO:0000313" key="2">
    <source>
        <dbReference type="Ensembl" id="ENSHCOP00000016117.1"/>
    </source>
</evidence>
<reference evidence="2" key="1">
    <citation type="submission" date="2025-08" db="UniProtKB">
        <authorList>
            <consortium name="Ensembl"/>
        </authorList>
    </citation>
    <scope>IDENTIFICATION</scope>
</reference>
<dbReference type="GO" id="GO:0005700">
    <property type="term" value="C:polytene chromosome"/>
    <property type="evidence" value="ECO:0007669"/>
    <property type="project" value="TreeGrafter"/>
</dbReference>
<dbReference type="Proteomes" id="UP000264820">
    <property type="component" value="Unplaced"/>
</dbReference>
<dbReference type="AlphaFoldDB" id="A0A3Q2YRJ9"/>
<dbReference type="SUPFAM" id="SSF82199">
    <property type="entry name" value="SET domain"/>
    <property type="match status" value="1"/>
</dbReference>
<evidence type="ECO:0000313" key="3">
    <source>
        <dbReference type="Proteomes" id="UP000264820"/>
    </source>
</evidence>
<dbReference type="GO" id="GO:0005634">
    <property type="term" value="C:nucleus"/>
    <property type="evidence" value="ECO:0007669"/>
    <property type="project" value="TreeGrafter"/>
</dbReference>
<dbReference type="GO" id="GO:0006357">
    <property type="term" value="P:regulation of transcription by RNA polymerase II"/>
    <property type="evidence" value="ECO:0007669"/>
    <property type="project" value="TreeGrafter"/>
</dbReference>
<dbReference type="PANTHER" id="PTHR46167">
    <property type="entry name" value="N-LYSINE METHYLTRANSFERASE KMT5A"/>
    <property type="match status" value="1"/>
</dbReference>